<gene>
    <name evidence="1" type="ORF">ElyMa_000369900</name>
</gene>
<name>A0AAV4FGD1_9GAST</name>
<sequence>MQHYFCLSQTHSLISCIISDACEHLLAFNLILNNSWRTDTSEDCSHVVTCRGLIQGRNVWTRLTTDHSSGWPHCSAPAYRFLLSHHIQTPMPHRTGADGRQAAARASVNSNLSLSISVVTSSM</sequence>
<dbReference type="EMBL" id="BMAT01000732">
    <property type="protein sequence ID" value="GFR72106.1"/>
    <property type="molecule type" value="Genomic_DNA"/>
</dbReference>
<keyword evidence="2" id="KW-1185">Reference proteome</keyword>
<dbReference type="Proteomes" id="UP000762676">
    <property type="component" value="Unassembled WGS sequence"/>
</dbReference>
<comment type="caution">
    <text evidence="1">The sequence shown here is derived from an EMBL/GenBank/DDBJ whole genome shotgun (WGS) entry which is preliminary data.</text>
</comment>
<reference evidence="1 2" key="1">
    <citation type="journal article" date="2021" name="Elife">
        <title>Chloroplast acquisition without the gene transfer in kleptoplastic sea slugs, Plakobranchus ocellatus.</title>
        <authorList>
            <person name="Maeda T."/>
            <person name="Takahashi S."/>
            <person name="Yoshida T."/>
            <person name="Shimamura S."/>
            <person name="Takaki Y."/>
            <person name="Nagai Y."/>
            <person name="Toyoda A."/>
            <person name="Suzuki Y."/>
            <person name="Arimoto A."/>
            <person name="Ishii H."/>
            <person name="Satoh N."/>
            <person name="Nishiyama T."/>
            <person name="Hasebe M."/>
            <person name="Maruyama T."/>
            <person name="Minagawa J."/>
            <person name="Obokata J."/>
            <person name="Shigenobu S."/>
        </authorList>
    </citation>
    <scope>NUCLEOTIDE SEQUENCE [LARGE SCALE GENOMIC DNA]</scope>
</reference>
<evidence type="ECO:0000313" key="2">
    <source>
        <dbReference type="Proteomes" id="UP000762676"/>
    </source>
</evidence>
<proteinExistence type="predicted"/>
<evidence type="ECO:0000313" key="1">
    <source>
        <dbReference type="EMBL" id="GFR72106.1"/>
    </source>
</evidence>
<protein>
    <recommendedName>
        <fullName evidence="3">SRCR domain-containing protein</fullName>
    </recommendedName>
</protein>
<organism evidence="1 2">
    <name type="scientific">Elysia marginata</name>
    <dbReference type="NCBI Taxonomy" id="1093978"/>
    <lineage>
        <taxon>Eukaryota</taxon>
        <taxon>Metazoa</taxon>
        <taxon>Spiralia</taxon>
        <taxon>Lophotrochozoa</taxon>
        <taxon>Mollusca</taxon>
        <taxon>Gastropoda</taxon>
        <taxon>Heterobranchia</taxon>
        <taxon>Euthyneura</taxon>
        <taxon>Panpulmonata</taxon>
        <taxon>Sacoglossa</taxon>
        <taxon>Placobranchoidea</taxon>
        <taxon>Plakobranchidae</taxon>
        <taxon>Elysia</taxon>
    </lineage>
</organism>
<dbReference type="AlphaFoldDB" id="A0AAV4FGD1"/>
<accession>A0AAV4FGD1</accession>
<evidence type="ECO:0008006" key="3">
    <source>
        <dbReference type="Google" id="ProtNLM"/>
    </source>
</evidence>